<reference evidence="8 9" key="1">
    <citation type="submission" date="2016-10" db="EMBL/GenBank/DDBJ databases">
        <authorList>
            <person name="de Groot N.N."/>
        </authorList>
    </citation>
    <scope>NUCLEOTIDE SEQUENCE [LARGE SCALE GENOMIC DNA]</scope>
    <source>
        <strain evidence="8 9">DSM 44215</strain>
    </source>
</reference>
<dbReference type="InterPro" id="IPR036388">
    <property type="entry name" value="WH-like_DNA-bd_sf"/>
</dbReference>
<dbReference type="PROSITE" id="PS00894">
    <property type="entry name" value="HTH_DEOR_1"/>
    <property type="match status" value="1"/>
</dbReference>
<dbReference type="InterPro" id="IPR001034">
    <property type="entry name" value="DeoR_HTH"/>
</dbReference>
<dbReference type="Pfam" id="PF00455">
    <property type="entry name" value="DeoRC"/>
    <property type="match status" value="1"/>
</dbReference>
<name>A0A1H2HVC7_9ACTN</name>
<dbReference type="InterPro" id="IPR014036">
    <property type="entry name" value="DeoR-like_C"/>
</dbReference>
<evidence type="ECO:0000256" key="1">
    <source>
        <dbReference type="ARBA" id="ARBA00021390"/>
    </source>
</evidence>
<protein>
    <recommendedName>
        <fullName evidence="1">Lactose phosphotransferase system repressor</fullName>
    </recommendedName>
</protein>
<dbReference type="Pfam" id="PF08220">
    <property type="entry name" value="HTH_DeoR"/>
    <property type="match status" value="1"/>
</dbReference>
<dbReference type="PROSITE" id="PS51000">
    <property type="entry name" value="HTH_DEOR_2"/>
    <property type="match status" value="1"/>
</dbReference>
<comment type="function">
    <text evidence="6">Repressor of the lactose catabolism operon. Galactose-6-phosphate is the inducer.</text>
</comment>
<dbReference type="InterPro" id="IPR036390">
    <property type="entry name" value="WH_DNA-bd_sf"/>
</dbReference>
<dbReference type="Gene3D" id="3.40.50.1360">
    <property type="match status" value="1"/>
</dbReference>
<keyword evidence="4" id="KW-0238">DNA-binding</keyword>
<evidence type="ECO:0000259" key="7">
    <source>
        <dbReference type="PROSITE" id="PS51000"/>
    </source>
</evidence>
<dbReference type="STRING" id="158898.SAMN04488548_134700"/>
<evidence type="ECO:0000256" key="4">
    <source>
        <dbReference type="ARBA" id="ARBA00023125"/>
    </source>
</evidence>
<dbReference type="Gene3D" id="1.10.10.10">
    <property type="entry name" value="Winged helix-like DNA-binding domain superfamily/Winged helix DNA-binding domain"/>
    <property type="match status" value="1"/>
</dbReference>
<organism evidence="8 9">
    <name type="scientific">Gordonia westfalica</name>
    <dbReference type="NCBI Taxonomy" id="158898"/>
    <lineage>
        <taxon>Bacteria</taxon>
        <taxon>Bacillati</taxon>
        <taxon>Actinomycetota</taxon>
        <taxon>Actinomycetes</taxon>
        <taxon>Mycobacteriales</taxon>
        <taxon>Gordoniaceae</taxon>
        <taxon>Gordonia</taxon>
    </lineage>
</organism>
<feature type="domain" description="HTH deoR-type" evidence="7">
    <location>
        <begin position="3"/>
        <end position="58"/>
    </location>
</feature>
<dbReference type="SUPFAM" id="SSF100950">
    <property type="entry name" value="NagB/RpiA/CoA transferase-like"/>
    <property type="match status" value="1"/>
</dbReference>
<evidence type="ECO:0000256" key="6">
    <source>
        <dbReference type="ARBA" id="ARBA00024937"/>
    </source>
</evidence>
<dbReference type="Proteomes" id="UP000183180">
    <property type="component" value="Unassembled WGS sequence"/>
</dbReference>
<evidence type="ECO:0000256" key="2">
    <source>
        <dbReference type="ARBA" id="ARBA00022491"/>
    </source>
</evidence>
<evidence type="ECO:0000256" key="5">
    <source>
        <dbReference type="ARBA" id="ARBA00023163"/>
    </source>
</evidence>
<evidence type="ECO:0000313" key="8">
    <source>
        <dbReference type="EMBL" id="SDU35821.1"/>
    </source>
</evidence>
<dbReference type="InterPro" id="IPR037171">
    <property type="entry name" value="NagB/RpiA_transferase-like"/>
</dbReference>
<proteinExistence type="predicted"/>
<dbReference type="AlphaFoldDB" id="A0A1H2HVC7"/>
<dbReference type="PANTHER" id="PTHR30363">
    <property type="entry name" value="HTH-TYPE TRANSCRIPTIONAL REGULATOR SRLR-RELATED"/>
    <property type="match status" value="1"/>
</dbReference>
<dbReference type="SMART" id="SM01134">
    <property type="entry name" value="DeoRC"/>
    <property type="match status" value="1"/>
</dbReference>
<sequence>MYAEERQQAIAEEVRVAGRASVAELATKFDVTSETVRRDLAALERAGHLQRVHGGAVRPEITRVIGELGIDERETEQTEEKAAIGRAALRFFPPDGGSVLFDAGTTTFRAAEAMPRDRDLTLITNSLPIAGLLAGRRADGLHSLGGRVRGLTQATVGSETVAALGRLRVTTAFIGTNGLSESHGLSTPDPDEAAVKAAMVAAARRVVVLADSSKMEREELSGFAGVDDIDVLITDSGIDPRFSAALSARGVEVVIA</sequence>
<dbReference type="GO" id="GO:0003700">
    <property type="term" value="F:DNA-binding transcription factor activity"/>
    <property type="evidence" value="ECO:0007669"/>
    <property type="project" value="InterPro"/>
</dbReference>
<dbReference type="EMBL" id="FNLM01000034">
    <property type="protein sequence ID" value="SDU35821.1"/>
    <property type="molecule type" value="Genomic_DNA"/>
</dbReference>
<keyword evidence="3" id="KW-0805">Transcription regulation</keyword>
<gene>
    <name evidence="8" type="ORF">SAMN04488548_134700</name>
</gene>
<keyword evidence="5" id="KW-0804">Transcription</keyword>
<dbReference type="PANTHER" id="PTHR30363:SF4">
    <property type="entry name" value="GLYCEROL-3-PHOSPHATE REGULON REPRESSOR"/>
    <property type="match status" value="1"/>
</dbReference>
<evidence type="ECO:0000313" key="9">
    <source>
        <dbReference type="Proteomes" id="UP000183180"/>
    </source>
</evidence>
<evidence type="ECO:0000256" key="3">
    <source>
        <dbReference type="ARBA" id="ARBA00023015"/>
    </source>
</evidence>
<dbReference type="GO" id="GO:0003677">
    <property type="term" value="F:DNA binding"/>
    <property type="evidence" value="ECO:0007669"/>
    <property type="project" value="UniProtKB-KW"/>
</dbReference>
<dbReference type="SUPFAM" id="SSF46785">
    <property type="entry name" value="Winged helix' DNA-binding domain"/>
    <property type="match status" value="1"/>
</dbReference>
<dbReference type="RefSeq" id="WP_074849143.1">
    <property type="nucleotide sequence ID" value="NZ_FNLM01000034.1"/>
</dbReference>
<accession>A0A1H2HVC7</accession>
<keyword evidence="2" id="KW-0678">Repressor</keyword>
<dbReference type="PRINTS" id="PR00037">
    <property type="entry name" value="HTHLACR"/>
</dbReference>
<dbReference type="OrthoDB" id="7688673at2"/>
<dbReference type="InterPro" id="IPR050313">
    <property type="entry name" value="Carb_Metab_HTH_regulators"/>
</dbReference>
<dbReference type="SMART" id="SM00420">
    <property type="entry name" value="HTH_DEOR"/>
    <property type="match status" value="1"/>
</dbReference>
<dbReference type="InterPro" id="IPR018356">
    <property type="entry name" value="Tscrpt_reg_HTH_DeoR_CS"/>
</dbReference>